<sequence>MDVVSDQKPLQTNIMDKVATTQDMEERYPILKNEGLVKKFLDITMTNNQKGRIRQLLKDNLKGTSESLLPDVIHDRIQAILKSSQILNETDLRKLRILYNMLRTAIKTPDVKKTEGPVKKKKKKAKEKKEKANEKEDKGEKVDKENQGQKVKGPKRYVVFIGNLPLGIDKEKIMQHFSMLSKHIKDVRIPKQEENKKSAIAYLELANEPSYEMALSKHHSMLQNKRINVLYTTQQKTKVSKTEAKGKSAKLIAMQKSGKLIGSIPINRKRSARRKKMKAAQKKLAQESS</sequence>
<keyword evidence="2" id="KW-1185">Reference proteome</keyword>
<dbReference type="Proteomes" id="UP001064048">
    <property type="component" value="Chromosome 27"/>
</dbReference>
<name>A0ACC0KYQ4_CHOFU</name>
<proteinExistence type="predicted"/>
<dbReference type="EMBL" id="CM046127">
    <property type="protein sequence ID" value="KAI8441473.1"/>
    <property type="molecule type" value="Genomic_DNA"/>
</dbReference>
<accession>A0ACC0KYQ4</accession>
<evidence type="ECO:0000313" key="1">
    <source>
        <dbReference type="EMBL" id="KAI8441473.1"/>
    </source>
</evidence>
<evidence type="ECO:0000313" key="2">
    <source>
        <dbReference type="Proteomes" id="UP001064048"/>
    </source>
</evidence>
<protein>
    <submittedName>
        <fullName evidence="1">Uncharacterized protein</fullName>
    </submittedName>
</protein>
<gene>
    <name evidence="1" type="ORF">MSG28_015067</name>
</gene>
<reference evidence="1 2" key="1">
    <citation type="journal article" date="2022" name="Genome Biol. Evol.">
        <title>The Spruce Budworm Genome: Reconstructing the Evolutionary History of Antifreeze Proteins.</title>
        <authorList>
            <person name="Beliveau C."/>
            <person name="Gagne P."/>
            <person name="Picq S."/>
            <person name="Vernygora O."/>
            <person name="Keeling C.I."/>
            <person name="Pinkney K."/>
            <person name="Doucet D."/>
            <person name="Wen F."/>
            <person name="Johnston J.S."/>
            <person name="Maaroufi H."/>
            <person name="Boyle B."/>
            <person name="Laroche J."/>
            <person name="Dewar K."/>
            <person name="Juretic N."/>
            <person name="Blackburn G."/>
            <person name="Nisole A."/>
            <person name="Brunet B."/>
            <person name="Brandao M."/>
            <person name="Lumley L."/>
            <person name="Duan J."/>
            <person name="Quan G."/>
            <person name="Lucarotti C.J."/>
            <person name="Roe A.D."/>
            <person name="Sperling F.A.H."/>
            <person name="Levesque R.C."/>
            <person name="Cusson M."/>
        </authorList>
    </citation>
    <scope>NUCLEOTIDE SEQUENCE [LARGE SCALE GENOMIC DNA]</scope>
    <source>
        <strain evidence="1">Glfc:IPQL:Cfum</strain>
    </source>
</reference>
<comment type="caution">
    <text evidence="1">The sequence shown here is derived from an EMBL/GenBank/DDBJ whole genome shotgun (WGS) entry which is preliminary data.</text>
</comment>
<organism evidence="1 2">
    <name type="scientific">Choristoneura fumiferana</name>
    <name type="common">Spruce budworm moth</name>
    <name type="synonym">Archips fumiferana</name>
    <dbReference type="NCBI Taxonomy" id="7141"/>
    <lineage>
        <taxon>Eukaryota</taxon>
        <taxon>Metazoa</taxon>
        <taxon>Ecdysozoa</taxon>
        <taxon>Arthropoda</taxon>
        <taxon>Hexapoda</taxon>
        <taxon>Insecta</taxon>
        <taxon>Pterygota</taxon>
        <taxon>Neoptera</taxon>
        <taxon>Endopterygota</taxon>
        <taxon>Lepidoptera</taxon>
        <taxon>Glossata</taxon>
        <taxon>Ditrysia</taxon>
        <taxon>Tortricoidea</taxon>
        <taxon>Tortricidae</taxon>
        <taxon>Tortricinae</taxon>
        <taxon>Choristoneura</taxon>
    </lineage>
</organism>